<evidence type="ECO:0000313" key="6">
    <source>
        <dbReference type="EMBL" id="BAB02111.1"/>
    </source>
</evidence>
<dbReference type="STRING" id="3702.Q9LRU1"/>
<protein>
    <submittedName>
        <fullName evidence="5">ECA1 gametogenesis family protein (DUF784)</fullName>
    </submittedName>
</protein>
<sequence length="158" mass="18129">MENKTMFMIFSSIMILLSFSHPTLAKEGDNDKQVLILDDEFDAMIARSPTAEDYNENVGRKYSKKQKEYLLNCSIKMDIPDPDKCIEEVLAEIIQNKSASRDCCLGIVKAGKECHMEYMKLIFQIYQLKRFTSKRFSKTNEIWKRCSTGIGAVSPYSG</sequence>
<dbReference type="OMA" id="MEYMKLI"/>
<evidence type="ECO:0000313" key="7">
    <source>
        <dbReference type="Proteomes" id="UP000006548"/>
    </source>
</evidence>
<keyword evidence="8 9" id="KW-1267">Proteomics identification</keyword>
<organism evidence="6">
    <name type="scientific">Arabidopsis thaliana</name>
    <name type="common">Mouse-ear cress</name>
    <dbReference type="NCBI Taxonomy" id="3702"/>
    <lineage>
        <taxon>Eukaryota</taxon>
        <taxon>Viridiplantae</taxon>
        <taxon>Streptophyta</taxon>
        <taxon>Embryophyta</taxon>
        <taxon>Tracheophyta</taxon>
        <taxon>Spermatophyta</taxon>
        <taxon>Magnoliopsida</taxon>
        <taxon>eudicotyledons</taxon>
        <taxon>Gunneridae</taxon>
        <taxon>Pentapetalae</taxon>
        <taxon>rosids</taxon>
        <taxon>malvids</taxon>
        <taxon>Brassicales</taxon>
        <taxon>Brassicaceae</taxon>
        <taxon>Camelineae</taxon>
        <taxon>Arabidopsis</taxon>
    </lineage>
</organism>
<dbReference type="Proteomes" id="UP000006548">
    <property type="component" value="Chromosome 3"/>
</dbReference>
<reference evidence="7" key="5">
    <citation type="journal article" date="2017" name="Plant J.">
        <title>Araport11: a complete reannotation of the Arabidopsis thaliana reference genome.</title>
        <authorList>
            <person name="Cheng C.Y."/>
            <person name="Krishnakumar V."/>
            <person name="Chan A.P."/>
            <person name="Thibaud-Nissen F."/>
            <person name="Schobel S."/>
            <person name="Town C.D."/>
        </authorList>
    </citation>
    <scope>GENOME REANNOTATION</scope>
    <source>
        <strain evidence="7">cv. Columbia</strain>
    </source>
</reference>
<dbReference type="Araport" id="AT3G30247"/>
<name>Q9LRU1_ARATH</name>
<dbReference type="TAIR" id="AT3G30247"/>
<evidence type="ECO:0000256" key="1">
    <source>
        <dbReference type="ARBA" id="ARBA00022729"/>
    </source>
</evidence>
<evidence type="ECO:0007829" key="8">
    <source>
        <dbReference type="PeptideAtlas" id="Q9LRU1"/>
    </source>
</evidence>
<reference evidence="5 7" key="2">
    <citation type="journal article" date="2000" name="Nature">
        <title>Sequence and analysis of chromosome 3 of the plant Arabidopsis thaliana.</title>
        <authorList>
            <consortium name="European Union Chromosome 3 Arabidopsis Sequencing Consortium"/>
            <consortium name="Institute for Genomic Research"/>
            <consortium name="Kazusa DNA Research Institute"/>
            <person name="Salanoubat M."/>
            <person name="Lemcke K."/>
            <person name="Rieger M."/>
            <person name="Ansorge W."/>
            <person name="Unseld M."/>
            <person name="Fartmann B."/>
            <person name="Valle G."/>
            <person name="Blocker H."/>
            <person name="Perez-Alonso M."/>
            <person name="Obermaier B."/>
            <person name="Delseny M."/>
            <person name="Boutry M."/>
            <person name="Grivell L.A."/>
            <person name="Mache R."/>
            <person name="Puigdomenech P."/>
            <person name="De Simone V."/>
            <person name="Choisne N."/>
            <person name="Artiguenave F."/>
            <person name="Robert C."/>
            <person name="Brottier P."/>
            <person name="Wincker P."/>
            <person name="Cattolico L."/>
            <person name="Weissenbach J."/>
            <person name="Saurin W."/>
            <person name="Quetier F."/>
            <person name="Schafer M."/>
            <person name="Muller-Auer S."/>
            <person name="Gabel C."/>
            <person name="Fuchs M."/>
            <person name="Benes V."/>
            <person name="Wurmbach E."/>
            <person name="Drzonek H."/>
            <person name="Erfle H."/>
            <person name="Jordan N."/>
            <person name="Bangert S."/>
            <person name="Wiedelmann R."/>
            <person name="Kranz H."/>
            <person name="Voss H."/>
            <person name="Holland R."/>
            <person name="Brandt P."/>
            <person name="Nyakatura G."/>
            <person name="Vezzi A."/>
            <person name="D'Angelo M."/>
            <person name="Pallavicini A."/>
            <person name="Toppo S."/>
            <person name="Simionati B."/>
            <person name="Conrad A."/>
            <person name="Hornischer K."/>
            <person name="Kauer G."/>
            <person name="Lohnert T.H."/>
            <person name="Nordsiek G."/>
            <person name="Reichelt J."/>
            <person name="Scharfe M."/>
            <person name="Schon O."/>
            <person name="Bargues M."/>
            <person name="Terol J."/>
            <person name="Climent J."/>
            <person name="Navarro P."/>
            <person name="Collado C."/>
            <person name="Perez-Perez A."/>
            <person name="Ottenwalder B."/>
            <person name="Duchemin D."/>
            <person name="Cooke R."/>
            <person name="Laudie M."/>
            <person name="Berger-Llauro C."/>
            <person name="Purnelle B."/>
            <person name="Masuy D."/>
            <person name="de Haan M."/>
            <person name="Maarse A.C."/>
            <person name="Alcaraz J.P."/>
            <person name="Cottet A."/>
            <person name="Casacuberta E."/>
            <person name="Monfort A."/>
            <person name="Argiriou A."/>
            <person name="flores M."/>
            <person name="Liguori R."/>
            <person name="Vitale D."/>
            <person name="Mannhaupt G."/>
            <person name="Haase D."/>
            <person name="Schoof H."/>
            <person name="Rudd S."/>
            <person name="Zaccaria P."/>
            <person name="Mewes H.W."/>
            <person name="Mayer K.F."/>
            <person name="Kaul S."/>
            <person name="Town C.D."/>
            <person name="Koo H.L."/>
            <person name="Tallon L.J."/>
            <person name="Jenkins J."/>
            <person name="Rooney T."/>
            <person name="Rizzo M."/>
            <person name="Walts A."/>
            <person name="Utterback T."/>
            <person name="Fujii C.Y."/>
            <person name="Shea T.P."/>
            <person name="Creasy T.H."/>
            <person name="Haas B."/>
            <person name="Maiti R."/>
            <person name="Wu D."/>
            <person name="Peterson J."/>
            <person name="Van Aken S."/>
            <person name="Pai G."/>
            <person name="Militscher J."/>
            <person name="Sellers P."/>
            <person name="Gill J.E."/>
            <person name="Feldblyum T.V."/>
            <person name="Preuss D."/>
            <person name="Lin X."/>
            <person name="Nierman W.C."/>
            <person name="Salzberg S.L."/>
            <person name="White O."/>
            <person name="Venter J.C."/>
            <person name="Fraser C.M."/>
            <person name="Kaneko T."/>
            <person name="Nakamura Y."/>
            <person name="Sato S."/>
            <person name="Kato T."/>
            <person name="Asamizu E."/>
            <person name="Sasamoto S."/>
            <person name="Kimura T."/>
            <person name="Idesawa K."/>
            <person name="Kawashima K."/>
            <person name="Kishida Y."/>
            <person name="Kiyokawa C."/>
            <person name="Kohara M."/>
            <person name="Matsumoto M."/>
            <person name="Matsuno A."/>
            <person name="Muraki A."/>
            <person name="Nakayama S."/>
            <person name="Nakazaki N."/>
            <person name="Shinpo S."/>
            <person name="Takeuchi C."/>
            <person name="Wada T."/>
            <person name="Watanabe A."/>
            <person name="Yamada M."/>
            <person name="Yasuda M."/>
            <person name="Tabata S."/>
        </authorList>
    </citation>
    <scope>NUCLEOTIDE SEQUENCE [LARGE SCALE GENOMIC DNA]</scope>
    <source>
        <strain evidence="7">cv. Columbia</strain>
    </source>
</reference>
<evidence type="ECO:0000256" key="2">
    <source>
        <dbReference type="SAM" id="SignalP"/>
    </source>
</evidence>
<dbReference type="GeneID" id="5008045"/>
<evidence type="ECO:0000313" key="5">
    <source>
        <dbReference type="EMBL" id="AEE77627.1"/>
    </source>
</evidence>
<dbReference type="PANTHER" id="PTHR31207:SF40">
    <property type="entry name" value="ECA1 GAMETOGENESIS FAMILY PROTEIN (DUF784)-RELATED"/>
    <property type="match status" value="1"/>
</dbReference>
<dbReference type="InterPro" id="IPR008502">
    <property type="entry name" value="Prolamin-like"/>
</dbReference>
<gene>
    <name evidence="4 5" type="ordered locus">At3g30247</name>
</gene>
<dbReference type="HOGENOM" id="CLU_122563_0_0_1"/>
<dbReference type="KEGG" id="ath:AT3G30247"/>
<dbReference type="RefSeq" id="NP_001078226.1">
    <property type="nucleotide sequence ID" value="NM_001084757.2"/>
</dbReference>
<evidence type="ECO:0007829" key="9">
    <source>
        <dbReference type="ProteomicsDB" id="Q9LRU1"/>
    </source>
</evidence>
<dbReference type="EMBL" id="CP002686">
    <property type="protein sequence ID" value="AEE77627.1"/>
    <property type="molecule type" value="Genomic_DNA"/>
</dbReference>
<keyword evidence="1 2" id="KW-0732">Signal</keyword>
<evidence type="ECO:0000313" key="4">
    <source>
        <dbReference type="Araport" id="AT3G30247"/>
    </source>
</evidence>
<proteinExistence type="evidence at protein level"/>
<dbReference type="PaxDb" id="3702-AT3G30247.1"/>
<feature type="domain" description="Prolamin-like" evidence="3">
    <location>
        <begin position="73"/>
        <end position="147"/>
    </location>
</feature>
<reference evidence="5" key="3">
    <citation type="submission" date="2011-02" db="EMBL/GenBank/DDBJ databases">
        <authorList>
            <consortium name="TAIR"/>
            <person name="Swarbreck D."/>
            <person name="Lamesch P."/>
            <person name="Wilks C."/>
            <person name="Huala E."/>
        </authorList>
    </citation>
    <scope>NUCLEOTIDE SEQUENCE</scope>
</reference>
<feature type="signal peptide" evidence="2">
    <location>
        <begin position="1"/>
        <end position="25"/>
    </location>
</feature>
<reference evidence="6" key="1">
    <citation type="journal article" date="2000" name="DNA Res.">
        <title>Structural analysis of Arabidopsis thaliana chromosome 3. I. Sequence features of the regions of 4,504,864 bp covered by sixty P1 and TAC clones.</title>
        <authorList>
            <person name="Sato S."/>
            <person name="Nakamura Y."/>
            <person name="Kaneko T."/>
            <person name="Katoh T."/>
            <person name="Asamizu E."/>
            <person name="Tabata S."/>
        </authorList>
    </citation>
    <scope>NUCLEOTIDE SEQUENCE [LARGE SCALE GENOMIC DNA]</scope>
</reference>
<reference evidence="5" key="4">
    <citation type="submission" date="2016-05" db="EMBL/GenBank/DDBJ databases">
        <authorList>
            <person name="Krishnakumar V."/>
            <person name="Cheng C.-Y."/>
            <person name="Chan A.P."/>
            <person name="Schobel S."/>
            <person name="Kim M."/>
            <person name="Ferlanti E.S."/>
            <person name="Belyaeva I."/>
            <person name="Rosen B.D."/>
            <person name="Micklem G."/>
            <person name="Miller J.R."/>
            <person name="Vaughn M."/>
            <person name="Town C.D."/>
        </authorList>
    </citation>
    <scope>NUCLEOTIDE SEQUENCE</scope>
</reference>
<dbReference type="ProteomicsDB" id="181719"/>
<dbReference type="Pfam" id="PF05617">
    <property type="entry name" value="Prolamin_like"/>
    <property type="match status" value="1"/>
</dbReference>
<accession>Q9LRU1</accession>
<dbReference type="AlphaFoldDB" id="Q9LRU1"/>
<dbReference type="EMBL" id="AB028615">
    <property type="protein sequence ID" value="BAB02111.1"/>
    <property type="molecule type" value="Genomic_DNA"/>
</dbReference>
<feature type="chain" id="PRO_5015099852" evidence="2">
    <location>
        <begin position="26"/>
        <end position="158"/>
    </location>
</feature>
<dbReference type="InterPro" id="IPR040220">
    <property type="entry name" value="DD11"/>
</dbReference>
<dbReference type="PANTHER" id="PTHR31207">
    <property type="entry name" value="ECA1 GAMETOGENESIS FAMILY PROTEIN (DUF784)-RELATED-RELATED"/>
    <property type="match status" value="1"/>
</dbReference>
<evidence type="ECO:0000259" key="3">
    <source>
        <dbReference type="Pfam" id="PF05617"/>
    </source>
</evidence>
<keyword evidence="7" id="KW-1185">Reference proteome</keyword>
<dbReference type="iPTMnet" id="Q9LRU1"/>